<feature type="transmembrane region" description="Helical" evidence="8">
    <location>
        <begin position="251"/>
        <end position="270"/>
    </location>
</feature>
<accession>A0A521B0S6</accession>
<dbReference type="InterPro" id="IPR011495">
    <property type="entry name" value="Sig_transdc_His_kin_sub2_dim/P"/>
</dbReference>
<feature type="domain" description="Signal transduction histidine kinase subgroup 2 dimerisation and phosphoacceptor" evidence="9">
    <location>
        <begin position="375"/>
        <end position="449"/>
    </location>
</feature>
<keyword evidence="8" id="KW-0472">Membrane</keyword>
<keyword evidence="6 10" id="KW-0418">Kinase</keyword>
<sequence length="578" mass="64258">MNTLFQRLRNQSETLPFRIAALLALALLPIGLISVTQTVLLIRESDNRTKASLLALTSEAAAGEEAHIRTAFGAAGAIEALLPVLRNNPEGCAVQLQQFLRSYPAFSFAGYVDGDGVVQCASAGIGKDLSALSLFSLMRDTPVPRVTINRNGPISGTSVLIVSVPVMERGQYAGYVAVSLPHRVFFGDIEEASVRSLVNLITFNADGQVMTSSEGLDEVVSELPINRDLKEFVGNPETAFIDTTANGLLRVYSVVPVVPNVAYAMGIWQYEQHSFVTENIKITNSVLFPVAMWLACLGVAFFAVQRMVIRPTRNLRARMLLFMRTRRISPPRNDGSVPIEIREIDETWKMMAESVLQDEAELHNSLHEKTILVKEVHHRVKNNLQLIASILSMKIRKTQNMEVRHSLQEVHRRVMSISRVHQKLYETTTEERVRADELLRTIVEQIKSSALPDARALQYSEAFEPVVMYPDQGVPLSLAASEMVMNALKYMGAPAGEKPWLEISLTREGENDVVFEVANSVGNKVCRDVPDTETGLGDKLIAAFVQQMEGVVETQEEEGVYRIRIRIPIADFQEEARQ</sequence>
<evidence type="ECO:0000313" key="10">
    <source>
        <dbReference type="EMBL" id="SMO40686.1"/>
    </source>
</evidence>
<keyword evidence="8" id="KW-1133">Transmembrane helix</keyword>
<feature type="transmembrane region" description="Helical" evidence="8">
    <location>
        <begin position="290"/>
        <end position="309"/>
    </location>
</feature>
<dbReference type="SUPFAM" id="SSF55874">
    <property type="entry name" value="ATPase domain of HSP90 chaperone/DNA topoisomerase II/histidine kinase"/>
    <property type="match status" value="1"/>
</dbReference>
<dbReference type="EC" id="2.7.13.3" evidence="2"/>
<evidence type="ECO:0000313" key="11">
    <source>
        <dbReference type="Proteomes" id="UP000316030"/>
    </source>
</evidence>
<evidence type="ECO:0000256" key="7">
    <source>
        <dbReference type="ARBA" id="ARBA00022840"/>
    </source>
</evidence>
<dbReference type="AlphaFoldDB" id="A0A521B0S6"/>
<evidence type="ECO:0000256" key="1">
    <source>
        <dbReference type="ARBA" id="ARBA00000085"/>
    </source>
</evidence>
<evidence type="ECO:0000256" key="5">
    <source>
        <dbReference type="ARBA" id="ARBA00022741"/>
    </source>
</evidence>
<dbReference type="Proteomes" id="UP000316030">
    <property type="component" value="Unassembled WGS sequence"/>
</dbReference>
<keyword evidence="11" id="KW-1185">Reference proteome</keyword>
<dbReference type="PANTHER" id="PTHR41523:SF8">
    <property type="entry name" value="ETHYLENE RESPONSE SENSOR PROTEIN"/>
    <property type="match status" value="1"/>
</dbReference>
<protein>
    <recommendedName>
        <fullName evidence="2">histidine kinase</fullName>
        <ecNumber evidence="2">2.7.13.3</ecNumber>
    </recommendedName>
</protein>
<dbReference type="Gene3D" id="3.30.565.10">
    <property type="entry name" value="Histidine kinase-like ATPase, C-terminal domain"/>
    <property type="match status" value="1"/>
</dbReference>
<keyword evidence="4" id="KW-0808">Transferase</keyword>
<evidence type="ECO:0000256" key="2">
    <source>
        <dbReference type="ARBA" id="ARBA00012438"/>
    </source>
</evidence>
<proteinExistence type="predicted"/>
<keyword evidence="8" id="KW-0812">Transmembrane</keyword>
<dbReference type="Gene3D" id="3.30.450.20">
    <property type="entry name" value="PAS domain"/>
    <property type="match status" value="2"/>
</dbReference>
<dbReference type="GO" id="GO:0004673">
    <property type="term" value="F:protein histidine kinase activity"/>
    <property type="evidence" value="ECO:0007669"/>
    <property type="project" value="UniProtKB-EC"/>
</dbReference>
<dbReference type="GO" id="GO:0005524">
    <property type="term" value="F:ATP binding"/>
    <property type="evidence" value="ECO:0007669"/>
    <property type="project" value="UniProtKB-KW"/>
</dbReference>
<name>A0A521B0S6_9RHOB</name>
<evidence type="ECO:0000259" key="9">
    <source>
        <dbReference type="Pfam" id="PF07568"/>
    </source>
</evidence>
<dbReference type="PANTHER" id="PTHR41523">
    <property type="entry name" value="TWO-COMPONENT SYSTEM SENSOR PROTEIN"/>
    <property type="match status" value="1"/>
</dbReference>
<gene>
    <name evidence="10" type="ORF">SAMN06265173_1027</name>
</gene>
<feature type="transmembrane region" description="Helical" evidence="8">
    <location>
        <begin position="20"/>
        <end position="42"/>
    </location>
</feature>
<evidence type="ECO:0000256" key="8">
    <source>
        <dbReference type="SAM" id="Phobius"/>
    </source>
</evidence>
<keyword evidence="3" id="KW-0597">Phosphoprotein</keyword>
<organism evidence="10 11">
    <name type="scientific">Thalassovita litoralis</name>
    <dbReference type="NCBI Taxonomy" id="1010611"/>
    <lineage>
        <taxon>Bacteria</taxon>
        <taxon>Pseudomonadati</taxon>
        <taxon>Pseudomonadota</taxon>
        <taxon>Alphaproteobacteria</taxon>
        <taxon>Rhodobacterales</taxon>
        <taxon>Roseobacteraceae</taxon>
        <taxon>Thalassovita</taxon>
    </lineage>
</organism>
<dbReference type="InterPro" id="IPR036890">
    <property type="entry name" value="HATPase_C_sf"/>
</dbReference>
<dbReference type="EMBL" id="FXTO01000002">
    <property type="protein sequence ID" value="SMO40686.1"/>
    <property type="molecule type" value="Genomic_DNA"/>
</dbReference>
<dbReference type="Pfam" id="PF07568">
    <property type="entry name" value="HisKA_2"/>
    <property type="match status" value="1"/>
</dbReference>
<reference evidence="10 11" key="1">
    <citation type="submission" date="2017-05" db="EMBL/GenBank/DDBJ databases">
        <authorList>
            <person name="Varghese N."/>
            <person name="Submissions S."/>
        </authorList>
    </citation>
    <scope>NUCLEOTIDE SEQUENCE [LARGE SCALE GENOMIC DNA]</scope>
    <source>
        <strain evidence="10 11">DSM 29506</strain>
    </source>
</reference>
<comment type="catalytic activity">
    <reaction evidence="1">
        <text>ATP + protein L-histidine = ADP + protein N-phospho-L-histidine.</text>
        <dbReference type="EC" id="2.7.13.3"/>
    </reaction>
</comment>
<keyword evidence="5" id="KW-0547">Nucleotide-binding</keyword>
<evidence type="ECO:0000256" key="6">
    <source>
        <dbReference type="ARBA" id="ARBA00022777"/>
    </source>
</evidence>
<evidence type="ECO:0000256" key="3">
    <source>
        <dbReference type="ARBA" id="ARBA00022553"/>
    </source>
</evidence>
<evidence type="ECO:0000256" key="4">
    <source>
        <dbReference type="ARBA" id="ARBA00022679"/>
    </source>
</evidence>
<keyword evidence="7" id="KW-0067">ATP-binding</keyword>